<gene>
    <name evidence="4" type="ORF">BN1204_069742</name>
    <name evidence="3" type="ORF">NCLIV_069742</name>
</gene>
<keyword evidence="1" id="KW-0732">Signal</keyword>
<feature type="domain" description="SRS" evidence="2">
    <location>
        <begin position="294"/>
        <end position="403"/>
    </location>
</feature>
<dbReference type="AlphaFoldDB" id="F0JB56"/>
<organism>
    <name type="scientific">Neospora caninum (strain Liverpool)</name>
    <dbReference type="NCBI Taxonomy" id="572307"/>
    <lineage>
        <taxon>Eukaryota</taxon>
        <taxon>Sar</taxon>
        <taxon>Alveolata</taxon>
        <taxon>Apicomplexa</taxon>
        <taxon>Conoidasida</taxon>
        <taxon>Coccidia</taxon>
        <taxon>Eucoccidiorida</taxon>
        <taxon>Eimeriorina</taxon>
        <taxon>Sarcocystidae</taxon>
        <taxon>Neospora</taxon>
    </lineage>
</organism>
<evidence type="ECO:0000259" key="2">
    <source>
        <dbReference type="Pfam" id="PF04092"/>
    </source>
</evidence>
<dbReference type="EMBL" id="CADU01000320">
    <property type="protein sequence ID" value="CCA30077.1"/>
    <property type="molecule type" value="Genomic_DNA"/>
</dbReference>
<accession>F0JB56</accession>
<sequence>MSSKQVVSTVGSRVVPTHGRMAGALFLVFAVLMSSAVVGSKGEVPGATEKTCNKEAINGGISVAVDSTSRTVSFICDSDMNQVRPAPTTEKVTRCYTKETFTEEKSLVELFGEKSKGTVTKSKEPSQSSTVTLTLEKLPEKTTTIYFTCAAPAGSSNSVALPAPPLQSALHRQGTSSVRDPSEGVIGLAAGLRRLMMLEAAQREALRRSTNSAAASVGQKNQKNEPCVVRVTVPADPTATIPQLARHDEIEPYSISPTRPYQLVTTQIASPPRSLLRSPVHQLTPVCTFPLSAACTVEKKSMALEVTSESKSVSFQCDTNIDTLSPDVASNKIFDESCQEEVLLAENLPSAKLETQDSRYTFTVEELPETAATFCYKCSPSADGEKELSSGEDTNACTARIKVTAANPDSDSAASVTSRSALPGLVCGLGISLLFIPKFL</sequence>
<name>F0JB56_NEOCL</name>
<evidence type="ECO:0000313" key="3">
    <source>
        <dbReference type="EMBL" id="CCA30077.1"/>
    </source>
</evidence>
<dbReference type="EMBL" id="LN714488">
    <property type="protein sequence ID" value="CEL71323.1"/>
    <property type="molecule type" value="Genomic_DNA"/>
</dbReference>
<evidence type="ECO:0000256" key="1">
    <source>
        <dbReference type="SAM" id="SignalP"/>
    </source>
</evidence>
<dbReference type="InterPro" id="IPR036755">
    <property type="entry name" value="SRS_dom_sf"/>
</dbReference>
<evidence type="ECO:0000313" key="4">
    <source>
        <dbReference type="EMBL" id="CEL71323.1"/>
    </source>
</evidence>
<dbReference type="Gene3D" id="2.60.40.1320">
    <property type="entry name" value="SRS domain"/>
    <property type="match status" value="2"/>
</dbReference>
<reference evidence="4" key="3">
    <citation type="journal article" date="2015" name="PLoS ONE">
        <title>Comprehensive Evaluation of Toxoplasma gondii VEG and Neospora caninum LIV Genomes with Tachyzoite Stage Transcriptome and Proteome Defines Novel Transcript Features.</title>
        <authorList>
            <person name="Ramaprasad A."/>
            <person name="Mourier T."/>
            <person name="Naeem R."/>
            <person name="Malas T.B."/>
            <person name="Moussa E."/>
            <person name="Panigrahi A."/>
            <person name="Vermont S.J."/>
            <person name="Otto T.D."/>
            <person name="Wastling J."/>
            <person name="Pain A."/>
        </authorList>
    </citation>
    <scope>NUCLEOTIDE SEQUENCE</scope>
    <source>
        <strain evidence="4">Liverpool</strain>
    </source>
</reference>
<feature type="signal peptide" evidence="1">
    <location>
        <begin position="1"/>
        <end position="42"/>
    </location>
</feature>
<proteinExistence type="predicted"/>
<dbReference type="InterPro" id="IPR007226">
    <property type="entry name" value="SRS_dom"/>
</dbReference>
<feature type="chain" id="PRO_5007654941" evidence="1">
    <location>
        <begin position="43"/>
        <end position="440"/>
    </location>
</feature>
<dbReference type="VEuPathDB" id="ToxoDB:NCLIV_069742"/>
<reference evidence="3" key="1">
    <citation type="submission" date="2011-03" db="EMBL/GenBank/DDBJ databases">
        <title>Comparative genomics and transcriptomics of Neospora caninum and Toxoplasma gondii.</title>
        <authorList>
            <person name="Reid A.J."/>
            <person name="Sohal A."/>
            <person name="Harris D."/>
            <person name="Quail M."/>
            <person name="Sanders M."/>
            <person name="Berriman M."/>
            <person name="Wastling J.M."/>
            <person name="Pain A."/>
        </authorList>
    </citation>
    <scope>NUCLEOTIDE SEQUENCE</scope>
    <source>
        <strain evidence="3">Liverpool</strain>
    </source>
</reference>
<dbReference type="Pfam" id="PF04092">
    <property type="entry name" value="SAG"/>
    <property type="match status" value="2"/>
</dbReference>
<reference evidence="3" key="2">
    <citation type="submission" date="2011-03" db="EMBL/GenBank/DDBJ databases">
        <authorList>
            <person name="Aslett M."/>
        </authorList>
    </citation>
    <scope>NUCLEOTIDE SEQUENCE</scope>
    <source>
        <strain evidence="3">Liverpool</strain>
    </source>
</reference>
<protein>
    <submittedName>
        <fullName evidence="3">SRS domain-containing protein</fullName>
    </submittedName>
</protein>
<dbReference type="SUPFAM" id="SSF74877">
    <property type="entry name" value="Major surface antigen p30, SAG1"/>
    <property type="match status" value="2"/>
</dbReference>
<dbReference type="GO" id="GO:0016020">
    <property type="term" value="C:membrane"/>
    <property type="evidence" value="ECO:0007669"/>
    <property type="project" value="InterPro"/>
</dbReference>
<feature type="domain" description="SRS" evidence="2">
    <location>
        <begin position="51"/>
        <end position="155"/>
    </location>
</feature>